<keyword evidence="7" id="KW-1185">Reference proteome</keyword>
<evidence type="ECO:0000256" key="4">
    <source>
        <dbReference type="SAM" id="MobiDB-lite"/>
    </source>
</evidence>
<protein>
    <recommendedName>
        <fullName evidence="5">BRCT domain-containing protein</fullName>
    </recommendedName>
</protein>
<dbReference type="Gene3D" id="3.40.50.10190">
    <property type="entry name" value="BRCT domain"/>
    <property type="match status" value="2"/>
</dbReference>
<sequence>MINPSTKYTALNRDVMWQNFLKVLFSYCQVGSNLISDIRINKLGDDVLSLMDMQSDSGTSILEEKAKQILNAWSTYEYSIGEKLDIQVGDYKLEYLPQKQEQLQKINVKLEVQRNGIKNELDLDEPADNNGMIKDLDFLEPTQIIPAKSNNNNAFNRRPVPVFAERKDNFSFGDATQIIEPIQKKNDQFLMPAPRQQQKQNLNQDVDDLFDGATQLIAENNIGGNNNNQNQANEDNFDMFGETQVINHKPHQIVKKMPQQNNPDILNDATQIIDNLQMNKRPFKNPQVPKFDMNNDATQIIQNIPKKDKVDQQNNKKPQVNPFDLLDATLIIPEARKKPFQQGNMIEPTLIINQGQNQRQNKVEESDIDKLLDIEPDESPKFGINGNNKKENGNSISSSVDDIFDALDNKKNMNQGISQKNELAKIVEKEEEYQEDNIQLNKQDKKFKQSNAPKINNNKKKQSDKNEADNSVDDSLDDILEERKNEPALQQQQSQRYNKKRKLNEISNDSQLQSQQNIKKSKLNEELVNSQEQVKNVRLRGKVNQASQKVEEEIKQQHQMVILVSGKAKEKEFQEIIKKLGGKVIDDIAEQFDVMVTDGKLIRNCKLLQAINLGAKIVNTNWLTESQKKKQFVEIIDKFIIIDKEFEKQHNCKLQQLYNNKQVGQLLQNHSIYVSKNIQGLKQEQMQLLVESAGGKVLQNEKEKNQATICIMDQNEDKNAINQLKKNKKIQIQSIHFILDGIIQQNLDFKKNSLA</sequence>
<evidence type="ECO:0000259" key="5">
    <source>
        <dbReference type="PROSITE" id="PS50172"/>
    </source>
</evidence>
<dbReference type="SUPFAM" id="SSF52113">
    <property type="entry name" value="BRCT domain"/>
    <property type="match status" value="2"/>
</dbReference>
<dbReference type="OrthoDB" id="2384350at2759"/>
<dbReference type="GO" id="GO:0006974">
    <property type="term" value="P:DNA damage response"/>
    <property type="evidence" value="ECO:0007669"/>
    <property type="project" value="UniProtKB-KW"/>
</dbReference>
<dbReference type="Proteomes" id="UP000039865">
    <property type="component" value="Unassembled WGS sequence"/>
</dbReference>
<feature type="compositionally biased region" description="Polar residues" evidence="4">
    <location>
        <begin position="505"/>
        <end position="518"/>
    </location>
</feature>
<dbReference type="CDD" id="cd17744">
    <property type="entry name" value="BRCT_MDC1_rpt1"/>
    <property type="match status" value="1"/>
</dbReference>
<dbReference type="CDD" id="cd18432">
    <property type="entry name" value="BRCT_PAXIP1_rpt6_like"/>
    <property type="match status" value="1"/>
</dbReference>
<dbReference type="InterPro" id="IPR001357">
    <property type="entry name" value="BRCT_dom"/>
</dbReference>
<name>A0A077ZYE0_STYLE</name>
<dbReference type="SMART" id="SM00292">
    <property type="entry name" value="BRCT"/>
    <property type="match status" value="2"/>
</dbReference>
<feature type="compositionally biased region" description="Acidic residues" evidence="4">
    <location>
        <begin position="470"/>
        <end position="480"/>
    </location>
</feature>
<feature type="domain" description="BRCT" evidence="5">
    <location>
        <begin position="560"/>
        <end position="640"/>
    </location>
</feature>
<feature type="region of interest" description="Disordered" evidence="4">
    <location>
        <begin position="439"/>
        <end position="524"/>
    </location>
</feature>
<dbReference type="AlphaFoldDB" id="A0A077ZYE0"/>
<dbReference type="PANTHER" id="PTHR23196:SF1">
    <property type="entry name" value="PAX-INTERACTING PROTEIN 1"/>
    <property type="match status" value="1"/>
</dbReference>
<dbReference type="InterPro" id="IPR051579">
    <property type="entry name" value="DDR_Transcriptional_Reg"/>
</dbReference>
<evidence type="ECO:0000256" key="2">
    <source>
        <dbReference type="ARBA" id="ARBA00022763"/>
    </source>
</evidence>
<evidence type="ECO:0000256" key="3">
    <source>
        <dbReference type="ARBA" id="ARBA00023242"/>
    </source>
</evidence>
<keyword evidence="2" id="KW-0227">DNA damage</keyword>
<dbReference type="Pfam" id="PF16589">
    <property type="entry name" value="BRCT_2"/>
    <property type="match status" value="1"/>
</dbReference>
<organism evidence="6 7">
    <name type="scientific">Stylonychia lemnae</name>
    <name type="common">Ciliate</name>
    <dbReference type="NCBI Taxonomy" id="5949"/>
    <lineage>
        <taxon>Eukaryota</taxon>
        <taxon>Sar</taxon>
        <taxon>Alveolata</taxon>
        <taxon>Ciliophora</taxon>
        <taxon>Intramacronucleata</taxon>
        <taxon>Spirotrichea</taxon>
        <taxon>Stichotrichia</taxon>
        <taxon>Sporadotrichida</taxon>
        <taxon>Oxytrichidae</taxon>
        <taxon>Stylonychinae</taxon>
        <taxon>Stylonychia</taxon>
    </lineage>
</organism>
<dbReference type="Pfam" id="PF00533">
    <property type="entry name" value="BRCT"/>
    <property type="match status" value="1"/>
</dbReference>
<evidence type="ECO:0000313" key="7">
    <source>
        <dbReference type="Proteomes" id="UP000039865"/>
    </source>
</evidence>
<accession>A0A077ZYE0</accession>
<feature type="domain" description="BRCT" evidence="5">
    <location>
        <begin position="662"/>
        <end position="738"/>
    </location>
</feature>
<comment type="subcellular location">
    <subcellularLocation>
        <location evidence="1">Nucleus</location>
    </subcellularLocation>
</comment>
<reference evidence="6 7" key="1">
    <citation type="submission" date="2014-06" db="EMBL/GenBank/DDBJ databases">
        <authorList>
            <person name="Swart Estienne"/>
        </authorList>
    </citation>
    <scope>NUCLEOTIDE SEQUENCE [LARGE SCALE GENOMIC DNA]</scope>
    <source>
        <strain evidence="6 7">130c</strain>
    </source>
</reference>
<dbReference type="PANTHER" id="PTHR23196">
    <property type="entry name" value="PAX TRANSCRIPTION ACTIVATION DOMAIN INTERACTING PROTEIN"/>
    <property type="match status" value="1"/>
</dbReference>
<dbReference type="PROSITE" id="PS50172">
    <property type="entry name" value="BRCT"/>
    <property type="match status" value="2"/>
</dbReference>
<evidence type="ECO:0000313" key="6">
    <source>
        <dbReference type="EMBL" id="CDW74642.1"/>
    </source>
</evidence>
<proteinExistence type="predicted"/>
<feature type="compositionally biased region" description="Low complexity" evidence="4">
    <location>
        <begin position="383"/>
        <end position="397"/>
    </location>
</feature>
<dbReference type="EMBL" id="CCKQ01003521">
    <property type="protein sequence ID" value="CDW74642.1"/>
    <property type="molecule type" value="Genomic_DNA"/>
</dbReference>
<dbReference type="InterPro" id="IPR036420">
    <property type="entry name" value="BRCT_dom_sf"/>
</dbReference>
<feature type="compositionally biased region" description="Basic and acidic residues" evidence="4">
    <location>
        <begin position="361"/>
        <end position="373"/>
    </location>
</feature>
<gene>
    <name evidence="6" type="primary">Contig8260.g8806</name>
    <name evidence="6" type="ORF">STYLEM_3624</name>
</gene>
<dbReference type="GO" id="GO:0005634">
    <property type="term" value="C:nucleus"/>
    <property type="evidence" value="ECO:0007669"/>
    <property type="project" value="UniProtKB-SubCell"/>
</dbReference>
<keyword evidence="3" id="KW-0539">Nucleus</keyword>
<feature type="region of interest" description="Disordered" evidence="4">
    <location>
        <begin position="356"/>
        <end position="397"/>
    </location>
</feature>
<dbReference type="InParanoid" id="A0A077ZYE0"/>
<evidence type="ECO:0000256" key="1">
    <source>
        <dbReference type="ARBA" id="ARBA00004123"/>
    </source>
</evidence>